<dbReference type="KEGG" id="nev:NTE_02742"/>
<comment type="similarity">
    <text evidence="2">Belongs to the oxidase-dependent Fe transporter (OFeT) (TC 9.A.10.1) family.</text>
</comment>
<name>A0A075MZW8_9ARCH</name>
<keyword evidence="3 7" id="KW-0812">Transmembrane</keyword>
<feature type="transmembrane region" description="Helical" evidence="7">
    <location>
        <begin position="638"/>
        <end position="660"/>
    </location>
</feature>
<feature type="transmembrane region" description="Helical" evidence="7">
    <location>
        <begin position="730"/>
        <end position="750"/>
    </location>
</feature>
<keyword evidence="4 7" id="KW-1133">Transmembrane helix</keyword>
<dbReference type="GO" id="GO:0033573">
    <property type="term" value="C:high-affinity iron permease complex"/>
    <property type="evidence" value="ECO:0007669"/>
    <property type="project" value="InterPro"/>
</dbReference>
<dbReference type="OrthoDB" id="99335at2157"/>
<evidence type="ECO:0000256" key="2">
    <source>
        <dbReference type="ARBA" id="ARBA00008333"/>
    </source>
</evidence>
<dbReference type="InterPro" id="IPR004923">
    <property type="entry name" value="FTR1/Fip1/EfeU"/>
</dbReference>
<feature type="transmembrane region" description="Helical" evidence="7">
    <location>
        <begin position="597"/>
        <end position="618"/>
    </location>
</feature>
<dbReference type="eggNOG" id="arCOG04330">
    <property type="taxonomic scope" value="Archaea"/>
</dbReference>
<accession>A0A075MZW8</accession>
<evidence type="ECO:0000256" key="7">
    <source>
        <dbReference type="SAM" id="Phobius"/>
    </source>
</evidence>
<evidence type="ECO:0000256" key="6">
    <source>
        <dbReference type="SAM" id="MobiDB-lite"/>
    </source>
</evidence>
<evidence type="ECO:0000313" key="8">
    <source>
        <dbReference type="EMBL" id="AIF84784.1"/>
    </source>
</evidence>
<feature type="transmembrane region" description="Helical" evidence="7">
    <location>
        <begin position="529"/>
        <end position="551"/>
    </location>
</feature>
<dbReference type="PANTHER" id="PTHR31632">
    <property type="entry name" value="IRON TRANSPORTER FTH1"/>
    <property type="match status" value="1"/>
</dbReference>
<dbReference type="Proteomes" id="UP000028194">
    <property type="component" value="Chromosome"/>
</dbReference>
<dbReference type="PANTHER" id="PTHR31632:SF2">
    <property type="entry name" value="PLASMA MEMBRANE IRON PERMEASE"/>
    <property type="match status" value="1"/>
</dbReference>
<organism evidence="8 9">
    <name type="scientific">Candidatus Nitrososphaera evergladensis SR1</name>
    <dbReference type="NCBI Taxonomy" id="1459636"/>
    <lineage>
        <taxon>Archaea</taxon>
        <taxon>Nitrososphaerota</taxon>
        <taxon>Nitrososphaeria</taxon>
        <taxon>Nitrososphaerales</taxon>
        <taxon>Nitrososphaeraceae</taxon>
        <taxon>Nitrososphaera</taxon>
    </lineage>
</organism>
<feature type="transmembrane region" description="Helical" evidence="7">
    <location>
        <begin position="563"/>
        <end position="581"/>
    </location>
</feature>
<gene>
    <name evidence="8" type="ORF">NTE_02742</name>
</gene>
<dbReference type="EMBL" id="CP007174">
    <property type="protein sequence ID" value="AIF84784.1"/>
    <property type="molecule type" value="Genomic_DNA"/>
</dbReference>
<evidence type="ECO:0000256" key="4">
    <source>
        <dbReference type="ARBA" id="ARBA00022989"/>
    </source>
</evidence>
<evidence type="ECO:0000256" key="3">
    <source>
        <dbReference type="ARBA" id="ARBA00022692"/>
    </source>
</evidence>
<evidence type="ECO:0000256" key="5">
    <source>
        <dbReference type="ARBA" id="ARBA00023136"/>
    </source>
</evidence>
<dbReference type="AlphaFoldDB" id="A0A075MZW8"/>
<dbReference type="GO" id="GO:0015093">
    <property type="term" value="F:ferrous iron transmembrane transporter activity"/>
    <property type="evidence" value="ECO:0007669"/>
    <property type="project" value="TreeGrafter"/>
</dbReference>
<feature type="transmembrane region" description="Helical" evidence="7">
    <location>
        <begin position="672"/>
        <end position="692"/>
    </location>
</feature>
<evidence type="ECO:0000256" key="1">
    <source>
        <dbReference type="ARBA" id="ARBA00004141"/>
    </source>
</evidence>
<comment type="subcellular location">
    <subcellularLocation>
        <location evidence="1">Membrane</location>
        <topology evidence="1">Multi-pass membrane protein</topology>
    </subcellularLocation>
</comment>
<proteinExistence type="inferred from homology"/>
<dbReference type="GeneID" id="41598432"/>
<dbReference type="HOGENOM" id="CLU_374547_0_0_2"/>
<feature type="region of interest" description="Disordered" evidence="6">
    <location>
        <begin position="760"/>
        <end position="785"/>
    </location>
</feature>
<sequence>MVGNTMETKNFVVVSALLALLIVAAAVRPALAQTAGSNSDATAMVVLVNLERIRTQVNLAENLLQSGDRDGAFSHAFISHTTVFPSVKAQLSALDAGSTGKLESALTDYAFQIKDGTLSAEQAKGQASQIGVLLDSLAAKTGRASDEDAVSQVSAFLLRDAVQSYRQQDYQSAGGLVDAAYAKYQLVSGSMEESRQQEIESFFSDMKSAMAQKADVDSVAKLQAAIERDLAENLSESEGSGGYAQYFTTIRDLLAKVVSGVQAGNYKQAEQDGITAYLDNFEFLEAPIEKHDAKLMTTIEQQMRVQLREKIQAREAPSAIQDHVNAILANLQTAEGLLKNDPGYSAQAAGSGSSFVSIDELSQGFGAYKGPIKERGDAADTAKEEVRQNIDKIRVKLDETLKIYRDGDAQGAIQASRSAYLDSYENIEIPLRPINPDFTLEMEIKFAELRNQMQAGAPYEQVAAKVVEIRKGLDESERLVTGTGSLAPAIAFSTSFSIIFREGLESALIVGAILTYLEASRNERFKKHVYYGIVLAFAGTAATWFAAQFLIEISGANASIIEAVAGISAVAVLFWVSFWILNKVETKKWIEFVKAKVWKATTTGSVMVFVMLSFFTVYREGFETVLFYQAMLSYAKYMEFYVAAGLAIGLGIIIGVTFLVRKLGKKLPLRVLFGLTMGVGAYMSIAFMGNAIREFQEIGLIETTHLIGTIPRLDINLAAMTGIHPTLETVVAQVALLAVYLAGSIYVLWLQPRRKKAIESARKSRADLDRPATGSKRADIDIEDH</sequence>
<protein>
    <submittedName>
        <fullName evidence="8">High-affinity Fe2+/Pb2+ permease</fullName>
    </submittedName>
</protein>
<dbReference type="Pfam" id="PF03239">
    <property type="entry name" value="FTR1"/>
    <property type="match status" value="1"/>
</dbReference>
<dbReference type="RefSeq" id="WP_148701298.1">
    <property type="nucleotide sequence ID" value="NZ_CP007174.1"/>
</dbReference>
<dbReference type="STRING" id="1459636.NTE_02742"/>
<reference evidence="8 9" key="1">
    <citation type="journal article" date="2014" name="PLoS ONE">
        <title>Genome Sequence of Candidatus Nitrososphaera evergladensis from Group I.1b Enriched from Everglades Soil Reveals Novel Genomic Features of the Ammonia-Oxidizing Archaea.</title>
        <authorList>
            <person name="Zhalnina K.V."/>
            <person name="Dias R."/>
            <person name="Leonard M.T."/>
            <person name="Dorr de Quadros P."/>
            <person name="Camargo F.A."/>
            <person name="Drew J.C."/>
            <person name="Farmerie W.G."/>
            <person name="Daroub S.H."/>
            <person name="Triplett E.W."/>
        </authorList>
    </citation>
    <scope>NUCLEOTIDE SEQUENCE [LARGE SCALE GENOMIC DNA]</scope>
    <source>
        <strain evidence="8 9">SR1</strain>
    </source>
</reference>
<keyword evidence="9" id="KW-1185">Reference proteome</keyword>
<evidence type="ECO:0000313" key="9">
    <source>
        <dbReference type="Proteomes" id="UP000028194"/>
    </source>
</evidence>
<keyword evidence="5 7" id="KW-0472">Membrane</keyword>